<dbReference type="AlphaFoldDB" id="A0A367ZPP6"/>
<reference evidence="4 5" key="1">
    <citation type="submission" date="2018-05" db="EMBL/GenBank/DDBJ databases">
        <title>A metagenomic window into the 2 km-deep terrestrial subsurface aquifer revealed taxonomically and functionally diverse microbial community comprising novel uncultured bacterial lineages.</title>
        <authorList>
            <person name="Kadnikov V.V."/>
            <person name="Mardanov A.V."/>
            <person name="Beletsky A.V."/>
            <person name="Banks D."/>
            <person name="Pimenov N.V."/>
            <person name="Frank Y.A."/>
            <person name="Karnachuk O.V."/>
            <person name="Ravin N.V."/>
        </authorList>
    </citation>
    <scope>NUCLEOTIDE SEQUENCE [LARGE SCALE GENOMIC DNA]</scope>
    <source>
        <strain evidence="4">BY5</strain>
    </source>
</reference>
<dbReference type="GO" id="GO:0015562">
    <property type="term" value="F:efflux transmembrane transporter activity"/>
    <property type="evidence" value="ECO:0007669"/>
    <property type="project" value="TreeGrafter"/>
</dbReference>
<dbReference type="Proteomes" id="UP000252355">
    <property type="component" value="Unassembled WGS sequence"/>
</dbReference>
<proteinExistence type="predicted"/>
<evidence type="ECO:0000313" key="4">
    <source>
        <dbReference type="EMBL" id="RCK79331.1"/>
    </source>
</evidence>
<evidence type="ECO:0000313" key="5">
    <source>
        <dbReference type="Proteomes" id="UP000252355"/>
    </source>
</evidence>
<dbReference type="InterPro" id="IPR058625">
    <property type="entry name" value="MdtA-like_BSH"/>
</dbReference>
<evidence type="ECO:0000256" key="2">
    <source>
        <dbReference type="SAM" id="Phobius"/>
    </source>
</evidence>
<dbReference type="PANTHER" id="PTHR30469:SF15">
    <property type="entry name" value="HLYD FAMILY OF SECRETION PROTEINS"/>
    <property type="match status" value="1"/>
</dbReference>
<dbReference type="EMBL" id="QOQW01000014">
    <property type="protein sequence ID" value="RCK79331.1"/>
    <property type="molecule type" value="Genomic_DNA"/>
</dbReference>
<feature type="coiled-coil region" evidence="1">
    <location>
        <begin position="191"/>
        <end position="218"/>
    </location>
</feature>
<dbReference type="GO" id="GO:1990281">
    <property type="term" value="C:efflux pump complex"/>
    <property type="evidence" value="ECO:0007669"/>
    <property type="project" value="TreeGrafter"/>
</dbReference>
<sequence length="441" mass="47471">MTREPSRGPTDEPPTGSPLPSWRWRIGVWSGLVLVLTLLIGLGARQVAWLRARLAAAPVEGERPRLVRVGRPVVGEAWRTVPAIATVKSAASIRLPAEMAGRLIALPYREGDRVMAGAVLATIDPSEARTQVQAATAQTRSVAEQAAALAANLKALQAQRAAAVTNEAFWQSEARRYGHLFQRGAIARSQFDEMNNRLAEAQSKRQALDAQIEALRAQQAAIAAQQEATARTAALWKVREGYSTLLAPVAGVIAARLQEEGQFVAPGTPVYLLEDESRPRLLMQVPQERAAEVQPGQDVLVEPLRGGPASCPAFRVARIHPSFNEWRQVTVEATTEGPVPGLVYDRQGAARIITARQRGLKLSPDLVFPLEAAASAGAPTLAVFEVQDGQARRRLIEPLLIGDTGEVVVALGSLATDARLVSGEFLGMVRWPASFPVEVLP</sequence>
<feature type="domain" description="Multidrug resistance protein MdtA-like barrel-sandwich hybrid" evidence="3">
    <location>
        <begin position="97"/>
        <end position="269"/>
    </location>
</feature>
<keyword evidence="2" id="KW-0812">Transmembrane</keyword>
<evidence type="ECO:0000256" key="1">
    <source>
        <dbReference type="SAM" id="Coils"/>
    </source>
</evidence>
<evidence type="ECO:0000259" key="3">
    <source>
        <dbReference type="Pfam" id="PF25917"/>
    </source>
</evidence>
<accession>A0A367ZPP6</accession>
<keyword evidence="2" id="KW-0472">Membrane</keyword>
<gene>
    <name evidence="4" type="ORF">OZSIB_0202</name>
</gene>
<protein>
    <submittedName>
        <fullName evidence="4">Membrane-fusion protein</fullName>
    </submittedName>
</protein>
<feature type="transmembrane region" description="Helical" evidence="2">
    <location>
        <begin position="26"/>
        <end position="44"/>
    </location>
</feature>
<dbReference type="PANTHER" id="PTHR30469">
    <property type="entry name" value="MULTIDRUG RESISTANCE PROTEIN MDTA"/>
    <property type="match status" value="1"/>
</dbReference>
<dbReference type="SUPFAM" id="SSF111369">
    <property type="entry name" value="HlyD-like secretion proteins"/>
    <property type="match status" value="1"/>
</dbReference>
<dbReference type="Gene3D" id="2.40.50.100">
    <property type="match status" value="2"/>
</dbReference>
<name>A0A367ZPP6_9BACT</name>
<comment type="caution">
    <text evidence="4">The sequence shown here is derived from an EMBL/GenBank/DDBJ whole genome shotgun (WGS) entry which is preliminary data.</text>
</comment>
<dbReference type="Pfam" id="PF25917">
    <property type="entry name" value="BSH_RND"/>
    <property type="match status" value="1"/>
</dbReference>
<keyword evidence="1" id="KW-0175">Coiled coil</keyword>
<organism evidence="4 5">
    <name type="scientific">Candidatus Ozemobacter sibiricus</name>
    <dbReference type="NCBI Taxonomy" id="2268124"/>
    <lineage>
        <taxon>Bacteria</taxon>
        <taxon>Candidatus Ozemobacteria</taxon>
        <taxon>Candidatus Ozemobacterales</taxon>
        <taxon>Candidatus Ozemobacteraceae</taxon>
        <taxon>Candidatus Ozemobacter</taxon>
    </lineage>
</organism>
<keyword evidence="2" id="KW-1133">Transmembrane helix</keyword>